<proteinExistence type="predicted"/>
<organism evidence="1 2">
    <name type="scientific">Podospora australis</name>
    <dbReference type="NCBI Taxonomy" id="1536484"/>
    <lineage>
        <taxon>Eukaryota</taxon>
        <taxon>Fungi</taxon>
        <taxon>Dikarya</taxon>
        <taxon>Ascomycota</taxon>
        <taxon>Pezizomycotina</taxon>
        <taxon>Sordariomycetes</taxon>
        <taxon>Sordariomycetidae</taxon>
        <taxon>Sordariales</taxon>
        <taxon>Podosporaceae</taxon>
        <taxon>Podospora</taxon>
    </lineage>
</organism>
<sequence length="295" mass="32198">MMTPFQVTVHPLPTINHVSLTAYERLTSSSTPKNALVFIGGLTSGPHTTPLDFLTTDAVLGNGTWSIWELRMRSSFSGFGYSSLKNDAEDLAVLVSYLRKQGKEKVVFMGCSTGCQDILEYAKTKDTPAVDGYILTSPVSDREAAFLFMKPESLSKSVSVAKNLIDAGKAEEAMPREDLPFIFTTPITAYRWYSLAAVGGDDDFFSSDLPGLHLQKIFGSVNKPILILPAGEDEMVPPTVDRDALLKRWIAACLPGIVREDLSGFVPGADHVISSDDAQRFVAARVGEFLRDLLL</sequence>
<protein>
    <submittedName>
        <fullName evidence="1">Uncharacterized protein</fullName>
    </submittedName>
</protein>
<reference evidence="1" key="2">
    <citation type="submission" date="2023-05" db="EMBL/GenBank/DDBJ databases">
        <authorList>
            <consortium name="Lawrence Berkeley National Laboratory"/>
            <person name="Steindorff A."/>
            <person name="Hensen N."/>
            <person name="Bonometti L."/>
            <person name="Westerberg I."/>
            <person name="Brannstrom I.O."/>
            <person name="Guillou S."/>
            <person name="Cros-Aarteil S."/>
            <person name="Calhoun S."/>
            <person name="Haridas S."/>
            <person name="Kuo A."/>
            <person name="Mondo S."/>
            <person name="Pangilinan J."/>
            <person name="Riley R."/>
            <person name="Labutti K."/>
            <person name="Andreopoulos B."/>
            <person name="Lipzen A."/>
            <person name="Chen C."/>
            <person name="Yanf M."/>
            <person name="Daum C."/>
            <person name="Ng V."/>
            <person name="Clum A."/>
            <person name="Ohm R."/>
            <person name="Martin F."/>
            <person name="Silar P."/>
            <person name="Natvig D."/>
            <person name="Lalanne C."/>
            <person name="Gautier V."/>
            <person name="Ament-Velasquez S.L."/>
            <person name="Kruys A."/>
            <person name="Hutchinson M.I."/>
            <person name="Powell A.J."/>
            <person name="Barry K."/>
            <person name="Miller A.N."/>
            <person name="Grigoriev I.V."/>
            <person name="Debuchy R."/>
            <person name="Gladieux P."/>
            <person name="Thoren M.H."/>
            <person name="Johannesson H."/>
        </authorList>
    </citation>
    <scope>NUCLEOTIDE SEQUENCE</scope>
    <source>
        <strain evidence="1">PSN309</strain>
    </source>
</reference>
<evidence type="ECO:0000313" key="1">
    <source>
        <dbReference type="EMBL" id="KAK4184991.1"/>
    </source>
</evidence>
<evidence type="ECO:0000313" key="2">
    <source>
        <dbReference type="Proteomes" id="UP001302126"/>
    </source>
</evidence>
<keyword evidence="2" id="KW-1185">Reference proteome</keyword>
<dbReference type="Proteomes" id="UP001302126">
    <property type="component" value="Unassembled WGS sequence"/>
</dbReference>
<dbReference type="InterPro" id="IPR013744">
    <property type="entry name" value="SidJ"/>
</dbReference>
<accession>A0AAN6WNC6</accession>
<dbReference type="SUPFAM" id="SSF53474">
    <property type="entry name" value="alpha/beta-Hydrolases"/>
    <property type="match status" value="1"/>
</dbReference>
<dbReference type="EMBL" id="MU864466">
    <property type="protein sequence ID" value="KAK4184991.1"/>
    <property type="molecule type" value="Genomic_DNA"/>
</dbReference>
<dbReference type="Gene3D" id="3.40.50.1820">
    <property type="entry name" value="alpha/beta hydrolase"/>
    <property type="match status" value="1"/>
</dbReference>
<dbReference type="Pfam" id="PF08538">
    <property type="entry name" value="DUF1749"/>
    <property type="match status" value="1"/>
</dbReference>
<name>A0AAN6WNC6_9PEZI</name>
<reference evidence="1" key="1">
    <citation type="journal article" date="2023" name="Mol. Phylogenet. Evol.">
        <title>Genome-scale phylogeny and comparative genomics of the fungal order Sordariales.</title>
        <authorList>
            <person name="Hensen N."/>
            <person name="Bonometti L."/>
            <person name="Westerberg I."/>
            <person name="Brannstrom I.O."/>
            <person name="Guillou S."/>
            <person name="Cros-Aarteil S."/>
            <person name="Calhoun S."/>
            <person name="Haridas S."/>
            <person name="Kuo A."/>
            <person name="Mondo S."/>
            <person name="Pangilinan J."/>
            <person name="Riley R."/>
            <person name="LaButti K."/>
            <person name="Andreopoulos B."/>
            <person name="Lipzen A."/>
            <person name="Chen C."/>
            <person name="Yan M."/>
            <person name="Daum C."/>
            <person name="Ng V."/>
            <person name="Clum A."/>
            <person name="Steindorff A."/>
            <person name="Ohm R.A."/>
            <person name="Martin F."/>
            <person name="Silar P."/>
            <person name="Natvig D.O."/>
            <person name="Lalanne C."/>
            <person name="Gautier V."/>
            <person name="Ament-Velasquez S.L."/>
            <person name="Kruys A."/>
            <person name="Hutchinson M.I."/>
            <person name="Powell A.J."/>
            <person name="Barry K."/>
            <person name="Miller A.N."/>
            <person name="Grigoriev I.V."/>
            <person name="Debuchy R."/>
            <person name="Gladieux P."/>
            <person name="Hiltunen Thoren M."/>
            <person name="Johannesson H."/>
        </authorList>
    </citation>
    <scope>NUCLEOTIDE SEQUENCE</scope>
    <source>
        <strain evidence="1">PSN309</strain>
    </source>
</reference>
<dbReference type="PANTHER" id="PTHR31591">
    <property type="entry name" value="UPF0613 PROTEIN PB24D3.06C"/>
    <property type="match status" value="1"/>
</dbReference>
<dbReference type="PANTHER" id="PTHR31591:SF7">
    <property type="entry name" value="DUF1749-DOMAIN-CONTAINING PROTEIN"/>
    <property type="match status" value="1"/>
</dbReference>
<dbReference type="InterPro" id="IPR029058">
    <property type="entry name" value="AB_hydrolase_fold"/>
</dbReference>
<gene>
    <name evidence="1" type="ORF">QBC35DRAFT_415859</name>
</gene>
<comment type="caution">
    <text evidence="1">The sequence shown here is derived from an EMBL/GenBank/DDBJ whole genome shotgun (WGS) entry which is preliminary data.</text>
</comment>
<dbReference type="AlphaFoldDB" id="A0AAN6WNC6"/>